<dbReference type="SUPFAM" id="SSF53474">
    <property type="entry name" value="alpha/beta-Hydrolases"/>
    <property type="match status" value="1"/>
</dbReference>
<dbReference type="Proteomes" id="UP000010729">
    <property type="component" value="Unassembled WGS sequence"/>
</dbReference>
<dbReference type="EMBL" id="ANPE02000073">
    <property type="protein sequence ID" value="EMY35445.1"/>
    <property type="molecule type" value="Genomic_DNA"/>
</dbReference>
<dbReference type="Gene3D" id="3.40.50.1820">
    <property type="entry name" value="alpha/beta hydrolase"/>
    <property type="match status" value="1"/>
</dbReference>
<evidence type="ECO:0000313" key="2">
    <source>
        <dbReference type="Proteomes" id="UP000010729"/>
    </source>
</evidence>
<accession>N1V277</accession>
<gene>
    <name evidence="1" type="ORF">D477_004414</name>
</gene>
<comment type="caution">
    <text evidence="1">The sequence shown here is derived from an EMBL/GenBank/DDBJ whole genome shotgun (WGS) entry which is preliminary data.</text>
</comment>
<sequence length="56" mass="6219">MPALHYDYGPDPSQYAELYLPSGRKRTAVVVIVHGGYWRARYAADLGAPAAAGWRR</sequence>
<keyword evidence="2" id="KW-1185">Reference proteome</keyword>
<protein>
    <recommendedName>
        <fullName evidence="3">Alpha/beta hydrolase</fullName>
    </recommendedName>
</protein>
<dbReference type="AlphaFoldDB" id="N1V277"/>
<name>N1V277_9MICC</name>
<evidence type="ECO:0000313" key="1">
    <source>
        <dbReference type="EMBL" id="EMY35445.1"/>
    </source>
</evidence>
<proteinExistence type="predicted"/>
<reference evidence="1 2" key="1">
    <citation type="journal article" date="2013" name="Genome Announc.">
        <title>Draft Genome Sequence of Arthrobacter crystallopoietes Strain BAB-32, Revealing Genes for Bioremediation.</title>
        <authorList>
            <person name="Joshi M.N."/>
            <person name="Pandit A.S."/>
            <person name="Sharma A."/>
            <person name="Pandya R.V."/>
            <person name="Desai S.M."/>
            <person name="Saxena A.K."/>
            <person name="Bagatharia S.B."/>
        </authorList>
    </citation>
    <scope>NUCLEOTIDE SEQUENCE [LARGE SCALE GENOMIC DNA]</scope>
    <source>
        <strain evidence="1 2">BAB-32</strain>
    </source>
</reference>
<dbReference type="InterPro" id="IPR029058">
    <property type="entry name" value="AB_hydrolase_fold"/>
</dbReference>
<organism evidence="1 2">
    <name type="scientific">Arthrobacter crystallopoietes BAB-32</name>
    <dbReference type="NCBI Taxonomy" id="1246476"/>
    <lineage>
        <taxon>Bacteria</taxon>
        <taxon>Bacillati</taxon>
        <taxon>Actinomycetota</taxon>
        <taxon>Actinomycetes</taxon>
        <taxon>Micrococcales</taxon>
        <taxon>Micrococcaceae</taxon>
        <taxon>Crystallibacter</taxon>
    </lineage>
</organism>
<feature type="non-terminal residue" evidence="1">
    <location>
        <position position="56"/>
    </location>
</feature>
<evidence type="ECO:0008006" key="3">
    <source>
        <dbReference type="Google" id="ProtNLM"/>
    </source>
</evidence>